<dbReference type="EMBL" id="UINC01012129">
    <property type="protein sequence ID" value="SVA53137.1"/>
    <property type="molecule type" value="Genomic_DNA"/>
</dbReference>
<dbReference type="Pfam" id="PF01725">
    <property type="entry name" value="Ham1p_like"/>
    <property type="match status" value="1"/>
</dbReference>
<dbReference type="HAMAP" id="MF_01405">
    <property type="entry name" value="Non_canon_purine_NTPase"/>
    <property type="match status" value="1"/>
</dbReference>
<protein>
    <recommendedName>
        <fullName evidence="12">dITP/XTP pyrophosphatase</fullName>
        <ecNumber evidence="11">3.6.1.66</ecNumber>
    </recommendedName>
    <alternativeName>
        <fullName evidence="13">Non-canonical purine NTP pyrophosphatase</fullName>
    </alternativeName>
    <alternativeName>
        <fullName evidence="14">Non-standard purine NTP pyrophosphatase</fullName>
    </alternativeName>
    <alternativeName>
        <fullName evidence="16">Nucleoside-triphosphate diphosphatase</fullName>
    </alternativeName>
    <alternativeName>
        <fullName evidence="15">Nucleoside-triphosphate pyrophosphatase</fullName>
    </alternativeName>
</protein>
<evidence type="ECO:0000256" key="16">
    <source>
        <dbReference type="ARBA" id="ARBA00083635"/>
    </source>
</evidence>
<evidence type="ECO:0000256" key="7">
    <source>
        <dbReference type="ARBA" id="ARBA00022842"/>
    </source>
</evidence>
<dbReference type="FunFam" id="3.90.950.10:FF:000001">
    <property type="entry name" value="dITP/XTP pyrophosphatase"/>
    <property type="match status" value="1"/>
</dbReference>
<dbReference type="InterPro" id="IPR020922">
    <property type="entry name" value="dITP/XTP_pyrophosphatase"/>
</dbReference>
<keyword evidence="4" id="KW-0479">Metal-binding</keyword>
<name>A0A381WMD9_9ZZZZ</name>
<comment type="similarity">
    <text evidence="2">Belongs to the HAM1 NTPase family.</text>
</comment>
<organism evidence="17">
    <name type="scientific">marine metagenome</name>
    <dbReference type="NCBI Taxonomy" id="408172"/>
    <lineage>
        <taxon>unclassified sequences</taxon>
        <taxon>metagenomes</taxon>
        <taxon>ecological metagenomes</taxon>
    </lineage>
</organism>
<keyword evidence="7" id="KW-0460">Magnesium</keyword>
<proteinExistence type="inferred from homology"/>
<keyword evidence="6" id="KW-0378">Hydrolase</keyword>
<dbReference type="GO" id="GO:0035870">
    <property type="term" value="F:dITP diphosphatase activity"/>
    <property type="evidence" value="ECO:0007669"/>
    <property type="project" value="UniProtKB-ARBA"/>
</dbReference>
<dbReference type="GO" id="GO:0036222">
    <property type="term" value="F:XTP diphosphatase activity"/>
    <property type="evidence" value="ECO:0007669"/>
    <property type="project" value="UniProtKB-ARBA"/>
</dbReference>
<dbReference type="PANTHER" id="PTHR11067:SF9">
    <property type="entry name" value="INOSINE TRIPHOSPHATE PYROPHOSPHATASE"/>
    <property type="match status" value="1"/>
</dbReference>
<evidence type="ECO:0000256" key="12">
    <source>
        <dbReference type="ARBA" id="ARBA00071289"/>
    </source>
</evidence>
<evidence type="ECO:0000256" key="8">
    <source>
        <dbReference type="ARBA" id="ARBA00023080"/>
    </source>
</evidence>
<evidence type="ECO:0000256" key="14">
    <source>
        <dbReference type="ARBA" id="ARBA00078805"/>
    </source>
</evidence>
<dbReference type="GO" id="GO:0017111">
    <property type="term" value="F:ribonucleoside triphosphate phosphatase activity"/>
    <property type="evidence" value="ECO:0007669"/>
    <property type="project" value="InterPro"/>
</dbReference>
<dbReference type="GO" id="GO:0009146">
    <property type="term" value="P:purine nucleoside triphosphate catabolic process"/>
    <property type="evidence" value="ECO:0007669"/>
    <property type="project" value="UniProtKB-ARBA"/>
</dbReference>
<evidence type="ECO:0000256" key="15">
    <source>
        <dbReference type="ARBA" id="ARBA00083186"/>
    </source>
</evidence>
<evidence type="ECO:0000256" key="4">
    <source>
        <dbReference type="ARBA" id="ARBA00022723"/>
    </source>
</evidence>
<dbReference type="EC" id="3.6.1.66" evidence="11"/>
<dbReference type="GO" id="GO:0036220">
    <property type="term" value="F:ITP diphosphatase activity"/>
    <property type="evidence" value="ECO:0007669"/>
    <property type="project" value="UniProtKB-EC"/>
</dbReference>
<evidence type="ECO:0000256" key="9">
    <source>
        <dbReference type="ARBA" id="ARBA00051875"/>
    </source>
</evidence>
<reference evidence="17" key="1">
    <citation type="submission" date="2018-05" db="EMBL/GenBank/DDBJ databases">
        <authorList>
            <person name="Lanie J.A."/>
            <person name="Ng W.-L."/>
            <person name="Kazmierczak K.M."/>
            <person name="Andrzejewski T.M."/>
            <person name="Davidsen T.M."/>
            <person name="Wayne K.J."/>
            <person name="Tettelin H."/>
            <person name="Glass J.I."/>
            <person name="Rusch D."/>
            <person name="Podicherti R."/>
            <person name="Tsui H.-C.T."/>
            <person name="Winkler M.E."/>
        </authorList>
    </citation>
    <scope>NUCLEOTIDE SEQUENCE</scope>
</reference>
<dbReference type="PANTHER" id="PTHR11067">
    <property type="entry name" value="INOSINE TRIPHOSPHATE PYROPHOSPHATASE/HAM1 PROTEIN"/>
    <property type="match status" value="1"/>
</dbReference>
<evidence type="ECO:0000256" key="11">
    <source>
        <dbReference type="ARBA" id="ARBA00066468"/>
    </source>
</evidence>
<accession>A0A381WMD9</accession>
<evidence type="ECO:0000256" key="5">
    <source>
        <dbReference type="ARBA" id="ARBA00022741"/>
    </source>
</evidence>
<evidence type="ECO:0000256" key="10">
    <source>
        <dbReference type="ARBA" id="ARBA00052017"/>
    </source>
</evidence>
<dbReference type="Gene3D" id="3.90.950.10">
    <property type="match status" value="1"/>
</dbReference>
<dbReference type="InterPro" id="IPR002637">
    <property type="entry name" value="RdgB/HAM1"/>
</dbReference>
<comment type="catalytic activity">
    <reaction evidence="9">
        <text>dITP + H2O = dIMP + diphosphate + H(+)</text>
        <dbReference type="Rhea" id="RHEA:28342"/>
        <dbReference type="ChEBI" id="CHEBI:15377"/>
        <dbReference type="ChEBI" id="CHEBI:15378"/>
        <dbReference type="ChEBI" id="CHEBI:33019"/>
        <dbReference type="ChEBI" id="CHEBI:61194"/>
        <dbReference type="ChEBI" id="CHEBI:61382"/>
        <dbReference type="EC" id="3.6.1.66"/>
    </reaction>
</comment>
<dbReference type="CDD" id="cd00515">
    <property type="entry name" value="HAM1"/>
    <property type="match status" value="1"/>
</dbReference>
<evidence type="ECO:0000256" key="3">
    <source>
        <dbReference type="ARBA" id="ARBA00011738"/>
    </source>
</evidence>
<dbReference type="SUPFAM" id="SSF52972">
    <property type="entry name" value="ITPase-like"/>
    <property type="match status" value="1"/>
</dbReference>
<keyword evidence="8" id="KW-0546">Nucleotide metabolism</keyword>
<dbReference type="GO" id="GO:0005829">
    <property type="term" value="C:cytosol"/>
    <property type="evidence" value="ECO:0007669"/>
    <property type="project" value="TreeGrafter"/>
</dbReference>
<comment type="subunit">
    <text evidence="3">Homodimer.</text>
</comment>
<dbReference type="GO" id="GO:0046872">
    <property type="term" value="F:metal ion binding"/>
    <property type="evidence" value="ECO:0007669"/>
    <property type="project" value="UniProtKB-KW"/>
</dbReference>
<dbReference type="AlphaFoldDB" id="A0A381WMD9"/>
<gene>
    <name evidence="17" type="ORF">METZ01_LOCUS105991</name>
</gene>
<evidence type="ECO:0000256" key="1">
    <source>
        <dbReference type="ARBA" id="ARBA00001946"/>
    </source>
</evidence>
<dbReference type="InterPro" id="IPR029001">
    <property type="entry name" value="ITPase-like_fam"/>
</dbReference>
<dbReference type="GO" id="GO:0009117">
    <property type="term" value="P:nucleotide metabolic process"/>
    <property type="evidence" value="ECO:0007669"/>
    <property type="project" value="UniProtKB-KW"/>
</dbReference>
<keyword evidence="5" id="KW-0547">Nucleotide-binding</keyword>
<sequence length="202" mass="22990">MVTTEWDQKLVISSHNTGKIKEFYELFKPFNITLFSSLDFNIDEPKENGKNFSENALIKAYYTYEHTGLASLSDDSGICIEALEGQPGIFSARWAGPKKDFSEAIKKVEKKLKNLKIEKACAFFICSLAIVWPDGSHQLFEGRVDGRLIFPPRGNFGFGYDPIFIPHGYKETFGEMDPKIKKKISHRAEAFKILCQACFNEK</sequence>
<evidence type="ECO:0000313" key="17">
    <source>
        <dbReference type="EMBL" id="SVA53137.1"/>
    </source>
</evidence>
<evidence type="ECO:0000256" key="13">
    <source>
        <dbReference type="ARBA" id="ARBA00075987"/>
    </source>
</evidence>
<evidence type="ECO:0000256" key="6">
    <source>
        <dbReference type="ARBA" id="ARBA00022801"/>
    </source>
</evidence>
<dbReference type="GO" id="GO:0000166">
    <property type="term" value="F:nucleotide binding"/>
    <property type="evidence" value="ECO:0007669"/>
    <property type="project" value="UniProtKB-KW"/>
</dbReference>
<comment type="catalytic activity">
    <reaction evidence="10">
        <text>XTP + H2O = XMP + diphosphate + H(+)</text>
        <dbReference type="Rhea" id="RHEA:28610"/>
        <dbReference type="ChEBI" id="CHEBI:15377"/>
        <dbReference type="ChEBI" id="CHEBI:15378"/>
        <dbReference type="ChEBI" id="CHEBI:33019"/>
        <dbReference type="ChEBI" id="CHEBI:57464"/>
        <dbReference type="ChEBI" id="CHEBI:61314"/>
        <dbReference type="EC" id="3.6.1.66"/>
    </reaction>
</comment>
<dbReference type="NCBIfam" id="TIGR00042">
    <property type="entry name" value="RdgB/HAM1 family non-canonical purine NTP pyrophosphatase"/>
    <property type="match status" value="1"/>
</dbReference>
<comment type="cofactor">
    <cofactor evidence="1">
        <name>Mg(2+)</name>
        <dbReference type="ChEBI" id="CHEBI:18420"/>
    </cofactor>
</comment>
<evidence type="ECO:0000256" key="2">
    <source>
        <dbReference type="ARBA" id="ARBA00008023"/>
    </source>
</evidence>